<dbReference type="PANTHER" id="PTHR14089">
    <property type="entry name" value="PRE-MRNA-SPLICING FACTOR RBM22"/>
    <property type="match status" value="1"/>
</dbReference>
<keyword evidence="4 12" id="KW-0479">Metal-binding</keyword>
<comment type="similarity">
    <text evidence="2">Belongs to the SLT11 family.</text>
</comment>
<evidence type="ECO:0000256" key="6">
    <source>
        <dbReference type="ARBA" id="ARBA00022771"/>
    </source>
</evidence>
<evidence type="ECO:0000256" key="3">
    <source>
        <dbReference type="ARBA" id="ARBA00022664"/>
    </source>
</evidence>
<evidence type="ECO:0000259" key="15">
    <source>
        <dbReference type="PROSITE" id="PS50103"/>
    </source>
</evidence>
<dbReference type="OrthoDB" id="10259600at2759"/>
<dbReference type="SMART" id="SM00356">
    <property type="entry name" value="ZnF_C3H1"/>
    <property type="match status" value="1"/>
</dbReference>
<dbReference type="AlphaFoldDB" id="A0A1D1VA59"/>
<dbReference type="GO" id="GO:0036002">
    <property type="term" value="F:pre-mRNA binding"/>
    <property type="evidence" value="ECO:0007669"/>
    <property type="project" value="TreeGrafter"/>
</dbReference>
<dbReference type="Pfam" id="PF21369">
    <property type="entry name" value="STL11_N"/>
    <property type="match status" value="1"/>
</dbReference>
<dbReference type="SUPFAM" id="SSF90229">
    <property type="entry name" value="CCCH zinc finger"/>
    <property type="match status" value="1"/>
</dbReference>
<keyword evidence="6 12" id="KW-0863">Zinc-finger</keyword>
<feature type="zinc finger region" description="C3H1-type" evidence="12">
    <location>
        <begin position="165"/>
        <end position="187"/>
    </location>
</feature>
<dbReference type="PROSITE" id="PS50103">
    <property type="entry name" value="ZF_C3H1"/>
    <property type="match status" value="1"/>
</dbReference>
<feature type="region of interest" description="Disordered" evidence="13">
    <location>
        <begin position="358"/>
        <end position="380"/>
    </location>
</feature>
<dbReference type="FunFam" id="4.10.1000.10:FF:000006">
    <property type="entry name" value="Putative pre-mrna-splicing factor rbm22"/>
    <property type="match status" value="1"/>
</dbReference>
<dbReference type="PROSITE" id="PS50102">
    <property type="entry name" value="RRM"/>
    <property type="match status" value="1"/>
</dbReference>
<dbReference type="InterPro" id="IPR039171">
    <property type="entry name" value="Cwc2/Slt11"/>
</dbReference>
<keyword evidence="5" id="KW-0747">Spliceosome</keyword>
<dbReference type="GO" id="GO:0071007">
    <property type="term" value="C:U2-type catalytic step 2 spliceosome"/>
    <property type="evidence" value="ECO:0007669"/>
    <property type="project" value="TreeGrafter"/>
</dbReference>
<dbReference type="GO" id="GO:0017070">
    <property type="term" value="F:U6 snRNA binding"/>
    <property type="evidence" value="ECO:0007669"/>
    <property type="project" value="TreeGrafter"/>
</dbReference>
<dbReference type="GO" id="GO:0008270">
    <property type="term" value="F:zinc ion binding"/>
    <property type="evidence" value="ECO:0007669"/>
    <property type="project" value="UniProtKB-KW"/>
</dbReference>
<keyword evidence="3" id="KW-0507">mRNA processing</keyword>
<comment type="subcellular location">
    <subcellularLocation>
        <location evidence="1">Nucleus</location>
    </subcellularLocation>
</comment>
<dbReference type="GO" id="GO:0006397">
    <property type="term" value="P:mRNA processing"/>
    <property type="evidence" value="ECO:0007669"/>
    <property type="project" value="UniProtKB-KW"/>
</dbReference>
<feature type="domain" description="C3H1-type" evidence="15">
    <location>
        <begin position="165"/>
        <end position="187"/>
    </location>
</feature>
<reference evidence="16 17" key="1">
    <citation type="journal article" date="2016" name="Nat. Commun.">
        <title>Extremotolerant tardigrade genome and improved radiotolerance of human cultured cells by tardigrade-unique protein.</title>
        <authorList>
            <person name="Hashimoto T."/>
            <person name="Horikawa D.D."/>
            <person name="Saito Y."/>
            <person name="Kuwahara H."/>
            <person name="Kozuka-Hata H."/>
            <person name="Shin-I T."/>
            <person name="Minakuchi Y."/>
            <person name="Ohishi K."/>
            <person name="Motoyama A."/>
            <person name="Aizu T."/>
            <person name="Enomoto A."/>
            <person name="Kondo K."/>
            <person name="Tanaka S."/>
            <person name="Hara Y."/>
            <person name="Koshikawa S."/>
            <person name="Sagara H."/>
            <person name="Miura T."/>
            <person name="Yokobori S."/>
            <person name="Miyagawa K."/>
            <person name="Suzuki Y."/>
            <person name="Kubo T."/>
            <person name="Oyama M."/>
            <person name="Kohara Y."/>
            <person name="Fujiyama A."/>
            <person name="Arakawa K."/>
            <person name="Katayama T."/>
            <person name="Toyoda A."/>
            <person name="Kunieda T."/>
        </authorList>
    </citation>
    <scope>NUCLEOTIDE SEQUENCE [LARGE SCALE GENOMIC DNA]</scope>
    <source>
        <strain evidence="16 17">YOKOZUNA-1</strain>
    </source>
</reference>
<name>A0A1D1VA59_RAMVA</name>
<dbReference type="InterPro" id="IPR048995">
    <property type="entry name" value="STL11/RBM22-like_N"/>
</dbReference>
<evidence type="ECO:0000256" key="13">
    <source>
        <dbReference type="SAM" id="MobiDB-lite"/>
    </source>
</evidence>
<keyword evidence="8 11" id="KW-0694">RNA-binding</keyword>
<dbReference type="InterPro" id="IPR012677">
    <property type="entry name" value="Nucleotide-bd_a/b_plait_sf"/>
</dbReference>
<keyword evidence="17" id="KW-1185">Reference proteome</keyword>
<evidence type="ECO:0000256" key="4">
    <source>
        <dbReference type="ARBA" id="ARBA00022723"/>
    </source>
</evidence>
<evidence type="ECO:0000313" key="16">
    <source>
        <dbReference type="EMBL" id="GAU97780.1"/>
    </source>
</evidence>
<dbReference type="InterPro" id="IPR000504">
    <property type="entry name" value="RRM_dom"/>
</dbReference>
<evidence type="ECO:0000256" key="8">
    <source>
        <dbReference type="ARBA" id="ARBA00022884"/>
    </source>
</evidence>
<dbReference type="Pfam" id="PF00076">
    <property type="entry name" value="RRM_1"/>
    <property type="match status" value="1"/>
</dbReference>
<dbReference type="PANTHER" id="PTHR14089:SF6">
    <property type="entry name" value="PRE-MRNA-SPLICING FACTOR RBM22"/>
    <property type="match status" value="1"/>
</dbReference>
<evidence type="ECO:0000256" key="10">
    <source>
        <dbReference type="ARBA" id="ARBA00023242"/>
    </source>
</evidence>
<dbReference type="EMBL" id="BDGG01000004">
    <property type="protein sequence ID" value="GAU97780.1"/>
    <property type="molecule type" value="Genomic_DNA"/>
</dbReference>
<feature type="domain" description="RRM" evidence="14">
    <location>
        <begin position="233"/>
        <end position="306"/>
    </location>
</feature>
<dbReference type="GO" id="GO:0000974">
    <property type="term" value="C:Prp19 complex"/>
    <property type="evidence" value="ECO:0007669"/>
    <property type="project" value="TreeGrafter"/>
</dbReference>
<comment type="caution">
    <text evidence="16">The sequence shown here is derived from an EMBL/GenBank/DDBJ whole genome shotgun (WGS) entry which is preliminary data.</text>
</comment>
<dbReference type="SMART" id="SM00360">
    <property type="entry name" value="RRM"/>
    <property type="match status" value="1"/>
</dbReference>
<evidence type="ECO:0000256" key="11">
    <source>
        <dbReference type="PROSITE-ProRule" id="PRU00176"/>
    </source>
</evidence>
<dbReference type="STRING" id="947166.A0A1D1VA59"/>
<protein>
    <submittedName>
        <fullName evidence="16">Uncharacterized protein</fullName>
    </submittedName>
</protein>
<organism evidence="16 17">
    <name type="scientific">Ramazzottius varieornatus</name>
    <name type="common">Water bear</name>
    <name type="synonym">Tardigrade</name>
    <dbReference type="NCBI Taxonomy" id="947166"/>
    <lineage>
        <taxon>Eukaryota</taxon>
        <taxon>Metazoa</taxon>
        <taxon>Ecdysozoa</taxon>
        <taxon>Tardigrada</taxon>
        <taxon>Eutardigrada</taxon>
        <taxon>Parachela</taxon>
        <taxon>Hypsibioidea</taxon>
        <taxon>Ramazzottiidae</taxon>
        <taxon>Ramazzottius</taxon>
    </lineage>
</organism>
<dbReference type="GO" id="GO:0008380">
    <property type="term" value="P:RNA splicing"/>
    <property type="evidence" value="ECO:0007669"/>
    <property type="project" value="UniProtKB-KW"/>
</dbReference>
<accession>A0A1D1VA59</accession>
<evidence type="ECO:0000313" key="17">
    <source>
        <dbReference type="Proteomes" id="UP000186922"/>
    </source>
</evidence>
<keyword evidence="10" id="KW-0539">Nucleus</keyword>
<feature type="compositionally biased region" description="Basic and acidic residues" evidence="13">
    <location>
        <begin position="179"/>
        <end position="189"/>
    </location>
</feature>
<dbReference type="InterPro" id="IPR035979">
    <property type="entry name" value="RBD_domain_sf"/>
</dbReference>
<dbReference type="Proteomes" id="UP000186922">
    <property type="component" value="Unassembled WGS sequence"/>
</dbReference>
<evidence type="ECO:0000256" key="1">
    <source>
        <dbReference type="ARBA" id="ARBA00004123"/>
    </source>
</evidence>
<gene>
    <name evidence="16" type="primary">RvY_09016-1</name>
    <name evidence="16" type="synonym">RvY_09016.1</name>
    <name evidence="16" type="ORF">RvY_09016</name>
</gene>
<dbReference type="SUPFAM" id="SSF54928">
    <property type="entry name" value="RNA-binding domain, RBD"/>
    <property type="match status" value="1"/>
</dbReference>
<dbReference type="Gene3D" id="3.30.70.330">
    <property type="match status" value="1"/>
</dbReference>
<evidence type="ECO:0000256" key="7">
    <source>
        <dbReference type="ARBA" id="ARBA00022833"/>
    </source>
</evidence>
<dbReference type="Gene3D" id="3.30.1370.210">
    <property type="match status" value="1"/>
</dbReference>
<dbReference type="InterPro" id="IPR036855">
    <property type="entry name" value="Znf_CCCH_sf"/>
</dbReference>
<dbReference type="CDD" id="cd12224">
    <property type="entry name" value="RRM_RBM22"/>
    <property type="match status" value="1"/>
</dbReference>
<feature type="region of interest" description="Disordered" evidence="13">
    <location>
        <begin position="308"/>
        <end position="330"/>
    </location>
</feature>
<evidence type="ECO:0000256" key="2">
    <source>
        <dbReference type="ARBA" id="ARBA00007781"/>
    </source>
</evidence>
<dbReference type="FunFam" id="3.30.70.330:FF:000476">
    <property type="entry name" value="Zinc finger CCCH domain-containing protein 4"/>
    <property type="match status" value="1"/>
</dbReference>
<evidence type="ECO:0000256" key="12">
    <source>
        <dbReference type="PROSITE-ProRule" id="PRU00723"/>
    </source>
</evidence>
<keyword evidence="7 12" id="KW-0862">Zinc</keyword>
<feature type="compositionally biased region" description="Gly residues" evidence="13">
    <location>
        <begin position="313"/>
        <end position="322"/>
    </location>
</feature>
<evidence type="ECO:0000256" key="9">
    <source>
        <dbReference type="ARBA" id="ARBA00023187"/>
    </source>
</evidence>
<evidence type="ECO:0000256" key="5">
    <source>
        <dbReference type="ARBA" id="ARBA00022728"/>
    </source>
</evidence>
<dbReference type="GO" id="GO:0071006">
    <property type="term" value="C:U2-type catalytic step 1 spliceosome"/>
    <property type="evidence" value="ECO:0007669"/>
    <property type="project" value="TreeGrafter"/>
</dbReference>
<proteinExistence type="inferred from homology"/>
<dbReference type="InterPro" id="IPR000571">
    <property type="entry name" value="Znf_CCCH"/>
</dbReference>
<sequence length="380" mass="42400">MTLSLGNNPYNRMSWEDAEFPILCETCLGDNPYLRMTKESYGSECNICTRPYCVFRWCPGKGMRYKTTIVCQTCAKMKNVCQTCLLDLEYGLPVQLRDSVLGQKHDVPKSLVNREYYTQNMEGALAQAGPSVSGLELVGYTAAQNDTLKRLRRNEPYYKRNAPHVCTFYLKGECKRGEECPYRHEKPTDPDDPLSSQNIKDRYHGTNDPVANKLMGKLSRLPKLENPEDMAITTLYIGGVVEPITEKDLRDHFYQFGEIRNVKMVYKQHCAFVEYTTRQAAEIAADLSFNKLVLHGIRLNVRWAKPQAKQAGVAGGEPGGTGRRLAPVPGLPGALPAPDKILEQPGFNAAPQLSAGGPHGIYYPSQDPSRLGSGKHGSNY</sequence>
<keyword evidence="9" id="KW-0508">mRNA splicing</keyword>
<feature type="region of interest" description="Disordered" evidence="13">
    <location>
        <begin position="179"/>
        <end position="206"/>
    </location>
</feature>
<evidence type="ECO:0000259" key="14">
    <source>
        <dbReference type="PROSITE" id="PS50102"/>
    </source>
</evidence>